<dbReference type="AlphaFoldDB" id="A0A0J1FLB4"/>
<evidence type="ECO:0008006" key="4">
    <source>
        <dbReference type="Google" id="ProtNLM"/>
    </source>
</evidence>
<organism evidence="2 3">
    <name type="scientific">Caballeronia mineralivorans PML1(12)</name>
    <dbReference type="NCBI Taxonomy" id="908627"/>
    <lineage>
        <taxon>Bacteria</taxon>
        <taxon>Pseudomonadati</taxon>
        <taxon>Pseudomonadota</taxon>
        <taxon>Betaproteobacteria</taxon>
        <taxon>Burkholderiales</taxon>
        <taxon>Burkholderiaceae</taxon>
        <taxon>Caballeronia</taxon>
    </lineage>
</organism>
<protein>
    <recommendedName>
        <fullName evidence="4">Copper resistance protein</fullName>
    </recommendedName>
</protein>
<gene>
    <name evidence="2" type="ORF">EOS_41075</name>
</gene>
<dbReference type="PROSITE" id="PS51257">
    <property type="entry name" value="PROKAR_LIPOPROTEIN"/>
    <property type="match status" value="1"/>
</dbReference>
<dbReference type="Proteomes" id="UP000035963">
    <property type="component" value="Unassembled WGS sequence"/>
</dbReference>
<dbReference type="PATRIC" id="fig|908627.4.peg.9232"/>
<comment type="caution">
    <text evidence="2">The sequence shown here is derived from an EMBL/GenBank/DDBJ whole genome shotgun (WGS) entry which is preliminary data.</text>
</comment>
<dbReference type="OrthoDB" id="9132165at2"/>
<keyword evidence="1" id="KW-0732">Signal</keyword>
<name>A0A0J1FLB4_9BURK</name>
<proteinExistence type="predicted"/>
<feature type="chain" id="PRO_5005250904" description="Copper resistance protein" evidence="1">
    <location>
        <begin position="30"/>
        <end position="129"/>
    </location>
</feature>
<evidence type="ECO:0000313" key="2">
    <source>
        <dbReference type="EMBL" id="KLU20503.1"/>
    </source>
</evidence>
<reference evidence="2 3" key="1">
    <citation type="journal article" date="2015" name="Genome Announc.">
        <title>Draft Genome Sequence of Burkholderia sp. Strain PML1(12), an Ectomycorrhizosphere-Inhabiting Bacterium with Effective Mineral-Weathering Ability.</title>
        <authorList>
            <person name="Uroz S."/>
            <person name="Oger P."/>
        </authorList>
    </citation>
    <scope>NUCLEOTIDE SEQUENCE [LARGE SCALE GENOMIC DNA]</scope>
    <source>
        <strain evidence="3">PML1(12)</strain>
    </source>
</reference>
<accession>A0A0J1FLB4</accession>
<keyword evidence="3" id="KW-1185">Reference proteome</keyword>
<evidence type="ECO:0000313" key="3">
    <source>
        <dbReference type="Proteomes" id="UP000035963"/>
    </source>
</evidence>
<sequence length="129" mass="14103">MRREAKRTLTVITLLVALFFSQLWVAAYACTTTQVFPSTAATATTAVFNGHGDMQDHHVAAVCQAHCDNSAQPDHSHQPAPSPLVWIPLIWGASTIPALAIQPRSPTRPEPILRSASPPPRILFQVFRI</sequence>
<dbReference type="EMBL" id="AEJF01000251">
    <property type="protein sequence ID" value="KLU20503.1"/>
    <property type="molecule type" value="Genomic_DNA"/>
</dbReference>
<dbReference type="RefSeq" id="WP_047897972.1">
    <property type="nucleotide sequence ID" value="NZ_AEJF01000251.1"/>
</dbReference>
<feature type="signal peptide" evidence="1">
    <location>
        <begin position="1"/>
        <end position="29"/>
    </location>
</feature>
<evidence type="ECO:0000256" key="1">
    <source>
        <dbReference type="SAM" id="SignalP"/>
    </source>
</evidence>